<comment type="similarity">
    <text evidence="2">Belongs to the OmpP1/FadL family.</text>
</comment>
<sequence>MKTIYCIILLFSVRYVHAGSYGDVYGGYPKQAGMAGAVSSFVNHSSAPLYNIAGLARKNEQEVIRENSTANPKEERLNFHEVSFSYHHVDPKISTNLQRRESLSNTKDHHLTFGLTFSLNEIYNMENKLRFGLHIVSPATGNIVTINDQNPNVPRPIQSGAANERPSIMGGLAYELWKDHLYFGIGFNAFVRGGGSVLLKNVPIAKEESTPDQQVILQIKPIINPIYGLQFHWNQFDFGLSFRSESFLSIDPVTTRAQTTLLGIQLDLDLALLDLYQPKVYTSGISYLLKDRYRFAFDVNLEKWSEYKLSRTKSTYNQNPEVKDTTNLRLGFEYLFRPDTSFRLGYARRPSAIGDSSGRANLLDFDRNIYTFGMSYVITDQSSSYLTGLKKAVVLDFVLDYQSWSSREIVKREPSSENPNFSYGGKALHIGFGITTFL</sequence>
<dbReference type="InterPro" id="IPR005017">
    <property type="entry name" value="OMPP1/FadL/TodX"/>
</dbReference>
<comment type="caution">
    <text evidence="8">The sequence shown here is derived from an EMBL/GenBank/DDBJ whole genome shotgun (WGS) entry which is preliminary data.</text>
</comment>
<evidence type="ECO:0000256" key="6">
    <source>
        <dbReference type="ARBA" id="ARBA00023136"/>
    </source>
</evidence>
<dbReference type="PANTHER" id="PTHR35093">
    <property type="entry name" value="OUTER MEMBRANE PROTEIN NMB0088-RELATED"/>
    <property type="match status" value="1"/>
</dbReference>
<keyword evidence="7" id="KW-0998">Cell outer membrane</keyword>
<evidence type="ECO:0000256" key="7">
    <source>
        <dbReference type="ARBA" id="ARBA00023237"/>
    </source>
</evidence>
<dbReference type="Proteomes" id="UP000297567">
    <property type="component" value="Unassembled WGS sequence"/>
</dbReference>
<dbReference type="EMBL" id="RQGH01000006">
    <property type="protein sequence ID" value="TGL75947.1"/>
    <property type="molecule type" value="Genomic_DNA"/>
</dbReference>
<keyword evidence="9" id="KW-1185">Reference proteome</keyword>
<keyword evidence="6" id="KW-0472">Membrane</keyword>
<dbReference type="GO" id="GO:0009279">
    <property type="term" value="C:cell outer membrane"/>
    <property type="evidence" value="ECO:0007669"/>
    <property type="project" value="UniProtKB-SubCell"/>
</dbReference>
<name>A0A4Z0ZY93_9LEPT</name>
<keyword evidence="4" id="KW-0812">Transmembrane</keyword>
<evidence type="ECO:0000256" key="5">
    <source>
        <dbReference type="ARBA" id="ARBA00022729"/>
    </source>
</evidence>
<dbReference type="SUPFAM" id="SSF56935">
    <property type="entry name" value="Porins"/>
    <property type="match status" value="1"/>
</dbReference>
<organism evidence="8 9">
    <name type="scientific">Leptospira jelokensis</name>
    <dbReference type="NCBI Taxonomy" id="2484931"/>
    <lineage>
        <taxon>Bacteria</taxon>
        <taxon>Pseudomonadati</taxon>
        <taxon>Spirochaetota</taxon>
        <taxon>Spirochaetia</taxon>
        <taxon>Leptospirales</taxon>
        <taxon>Leptospiraceae</taxon>
        <taxon>Leptospira</taxon>
    </lineage>
</organism>
<proteinExistence type="inferred from homology"/>
<evidence type="ECO:0000256" key="3">
    <source>
        <dbReference type="ARBA" id="ARBA00022452"/>
    </source>
</evidence>
<dbReference type="PANTHER" id="PTHR35093:SF8">
    <property type="entry name" value="OUTER MEMBRANE PROTEIN NMB0088-RELATED"/>
    <property type="match status" value="1"/>
</dbReference>
<evidence type="ECO:0000256" key="2">
    <source>
        <dbReference type="ARBA" id="ARBA00008163"/>
    </source>
</evidence>
<dbReference type="RefSeq" id="WP_135640401.1">
    <property type="nucleotide sequence ID" value="NZ_RQGH01000006.1"/>
</dbReference>
<dbReference type="Pfam" id="PF03349">
    <property type="entry name" value="Toluene_X"/>
    <property type="match status" value="1"/>
</dbReference>
<evidence type="ECO:0000256" key="1">
    <source>
        <dbReference type="ARBA" id="ARBA00004571"/>
    </source>
</evidence>
<gene>
    <name evidence="8" type="ORF">EHQ62_00960</name>
</gene>
<evidence type="ECO:0000313" key="9">
    <source>
        <dbReference type="Proteomes" id="UP000297567"/>
    </source>
</evidence>
<accession>A0A4Z0ZY93</accession>
<reference evidence="8" key="1">
    <citation type="journal article" date="2019" name="PLoS Negl. Trop. Dis.">
        <title>Revisiting the worldwide diversity of Leptospira species in the environment.</title>
        <authorList>
            <person name="Vincent A.T."/>
            <person name="Schiettekatte O."/>
            <person name="Bourhy P."/>
            <person name="Veyrier F.J."/>
            <person name="Picardeau M."/>
        </authorList>
    </citation>
    <scope>NUCLEOTIDE SEQUENCE [LARGE SCALE GENOMIC DNA]</scope>
    <source>
        <strain evidence="8">201702451</strain>
    </source>
</reference>
<dbReference type="Gene3D" id="2.40.160.60">
    <property type="entry name" value="Outer membrane protein transport protein (OMPP1/FadL/TodX)"/>
    <property type="match status" value="1"/>
</dbReference>
<evidence type="ECO:0000256" key="4">
    <source>
        <dbReference type="ARBA" id="ARBA00022692"/>
    </source>
</evidence>
<evidence type="ECO:0000313" key="8">
    <source>
        <dbReference type="EMBL" id="TGL75947.1"/>
    </source>
</evidence>
<protein>
    <submittedName>
        <fullName evidence="8">Aromatic hydrocarbon degradation protein</fullName>
    </submittedName>
</protein>
<keyword evidence="3" id="KW-1134">Transmembrane beta strand</keyword>
<dbReference type="AlphaFoldDB" id="A0A4Z0ZY93"/>
<dbReference type="GO" id="GO:0015483">
    <property type="term" value="F:long-chain fatty acid transporting porin activity"/>
    <property type="evidence" value="ECO:0007669"/>
    <property type="project" value="TreeGrafter"/>
</dbReference>
<keyword evidence="5" id="KW-0732">Signal</keyword>
<comment type="subcellular location">
    <subcellularLocation>
        <location evidence="1">Cell outer membrane</location>
        <topology evidence="1">Multi-pass membrane protein</topology>
    </subcellularLocation>
</comment>